<dbReference type="Pfam" id="PF07963">
    <property type="entry name" value="N_methyl"/>
    <property type="match status" value="1"/>
</dbReference>
<comment type="caution">
    <text evidence="13">The sequence shown here is derived from an EMBL/GenBank/DDBJ whole genome shotgun (WGS) entry which is preliminary data.</text>
</comment>
<evidence type="ECO:0000256" key="6">
    <source>
        <dbReference type="ARBA" id="ARBA00022692"/>
    </source>
</evidence>
<keyword evidence="4" id="KW-0488">Methylation</keyword>
<organism evidence="13 14">
    <name type="scientific">Corticibacter populi</name>
    <dbReference type="NCBI Taxonomy" id="1550736"/>
    <lineage>
        <taxon>Bacteria</taxon>
        <taxon>Pseudomonadati</taxon>
        <taxon>Pseudomonadota</taxon>
        <taxon>Betaproteobacteria</taxon>
        <taxon>Burkholderiales</taxon>
        <taxon>Comamonadaceae</taxon>
        <taxon>Corticibacter</taxon>
    </lineage>
</organism>
<dbReference type="GO" id="GO:0005886">
    <property type="term" value="C:plasma membrane"/>
    <property type="evidence" value="ECO:0007669"/>
    <property type="project" value="UniProtKB-SubCell"/>
</dbReference>
<keyword evidence="3" id="KW-1003">Cell membrane</keyword>
<dbReference type="InterPro" id="IPR012902">
    <property type="entry name" value="N_methyl_site"/>
</dbReference>
<keyword evidence="5" id="KW-0997">Cell inner membrane</keyword>
<accession>A0A3M6QJ30</accession>
<evidence type="ECO:0000259" key="12">
    <source>
        <dbReference type="Pfam" id="PF12019"/>
    </source>
</evidence>
<keyword evidence="6 11" id="KW-0812">Transmembrane</keyword>
<evidence type="ECO:0000256" key="8">
    <source>
        <dbReference type="ARBA" id="ARBA00023136"/>
    </source>
</evidence>
<evidence type="ECO:0000256" key="4">
    <source>
        <dbReference type="ARBA" id="ARBA00022481"/>
    </source>
</evidence>
<dbReference type="AlphaFoldDB" id="A0A3M6QJ30"/>
<dbReference type="NCBIfam" id="TIGR02532">
    <property type="entry name" value="IV_pilin_GFxxxE"/>
    <property type="match status" value="1"/>
</dbReference>
<evidence type="ECO:0000313" key="14">
    <source>
        <dbReference type="Proteomes" id="UP000278006"/>
    </source>
</evidence>
<dbReference type="InterPro" id="IPR045584">
    <property type="entry name" value="Pilin-like"/>
</dbReference>
<comment type="subcellular location">
    <subcellularLocation>
        <location evidence="1">Cell inner membrane</location>
        <topology evidence="1">Single-pass membrane protein</topology>
    </subcellularLocation>
</comment>
<feature type="transmembrane region" description="Helical" evidence="11">
    <location>
        <begin position="6"/>
        <end position="28"/>
    </location>
</feature>
<evidence type="ECO:0000256" key="10">
    <source>
        <dbReference type="ARBA" id="ARBA00030775"/>
    </source>
</evidence>
<keyword evidence="8 11" id="KW-0472">Membrane</keyword>
<dbReference type="SUPFAM" id="SSF54523">
    <property type="entry name" value="Pili subunits"/>
    <property type="match status" value="1"/>
</dbReference>
<dbReference type="Proteomes" id="UP000278006">
    <property type="component" value="Unassembled WGS sequence"/>
</dbReference>
<gene>
    <name evidence="13" type="primary">gspH</name>
    <name evidence="13" type="ORF">D8I35_17845</name>
</gene>
<evidence type="ECO:0000256" key="2">
    <source>
        <dbReference type="ARBA" id="ARBA00021549"/>
    </source>
</evidence>
<evidence type="ECO:0000256" key="11">
    <source>
        <dbReference type="SAM" id="Phobius"/>
    </source>
</evidence>
<dbReference type="OrthoDB" id="5956286at2"/>
<dbReference type="GO" id="GO:0015627">
    <property type="term" value="C:type II protein secretion system complex"/>
    <property type="evidence" value="ECO:0007669"/>
    <property type="project" value="InterPro"/>
</dbReference>
<evidence type="ECO:0000256" key="5">
    <source>
        <dbReference type="ARBA" id="ARBA00022519"/>
    </source>
</evidence>
<reference evidence="13 14" key="1">
    <citation type="submission" date="2018-10" db="EMBL/GenBank/DDBJ databases">
        <title>Draft genome of Cortibacter populi DSM10536.</title>
        <authorList>
            <person name="Bernier A.-M."/>
            <person name="Bernard K."/>
        </authorList>
    </citation>
    <scope>NUCLEOTIDE SEQUENCE [LARGE SCALE GENOMIC DNA]</scope>
    <source>
        <strain evidence="13 14">DSM 105136</strain>
    </source>
</reference>
<keyword evidence="7 11" id="KW-1133">Transmembrane helix</keyword>
<evidence type="ECO:0000256" key="3">
    <source>
        <dbReference type="ARBA" id="ARBA00022475"/>
    </source>
</evidence>
<name>A0A3M6QJ30_9BURK</name>
<dbReference type="EMBL" id="RDQO01000007">
    <property type="protein sequence ID" value="RMX03084.1"/>
    <property type="molecule type" value="Genomic_DNA"/>
</dbReference>
<evidence type="ECO:0000256" key="1">
    <source>
        <dbReference type="ARBA" id="ARBA00004377"/>
    </source>
</evidence>
<evidence type="ECO:0000256" key="7">
    <source>
        <dbReference type="ARBA" id="ARBA00022989"/>
    </source>
</evidence>
<protein>
    <recommendedName>
        <fullName evidence="2">Type II secretion system protein H</fullName>
    </recommendedName>
    <alternativeName>
        <fullName evidence="10">General secretion pathway protein H</fullName>
    </alternativeName>
</protein>
<dbReference type="InterPro" id="IPR022346">
    <property type="entry name" value="T2SS_GspH"/>
</dbReference>
<dbReference type="Pfam" id="PF12019">
    <property type="entry name" value="GspH"/>
    <property type="match status" value="1"/>
</dbReference>
<sequence>MPGRGAGFTLLELMVVLAIVGLLALAVAPDMRDWMRNQNIRNTAQSLQNGLQIARHEAMRRNQPVGFWLVAAGNTQGAMDDDCQLSASSGSWVVSVSDPAGQCASEPSATEAPMVVDKEVAGAASVSVAAVNAGGSAASSLRFDGYGRIASSSVASAIARIDIRDSSDASNSGDATDTFRRLRLLISGTGAIHLCDPALSSTGTDPRRCPS</sequence>
<dbReference type="PROSITE" id="PS00409">
    <property type="entry name" value="PROKAR_NTER_METHYL"/>
    <property type="match status" value="1"/>
</dbReference>
<evidence type="ECO:0000256" key="9">
    <source>
        <dbReference type="ARBA" id="ARBA00025772"/>
    </source>
</evidence>
<feature type="domain" description="General secretion pathway GspH" evidence="12">
    <location>
        <begin position="43"/>
        <end position="164"/>
    </location>
</feature>
<comment type="similarity">
    <text evidence="9">Belongs to the GSP H family.</text>
</comment>
<proteinExistence type="inferred from homology"/>
<evidence type="ECO:0000313" key="13">
    <source>
        <dbReference type="EMBL" id="RMX03084.1"/>
    </source>
</evidence>
<dbReference type="Gene3D" id="3.30.700.10">
    <property type="entry name" value="Glycoprotein, Type 4 Pilin"/>
    <property type="match status" value="1"/>
</dbReference>
<keyword evidence="14" id="KW-1185">Reference proteome</keyword>
<dbReference type="GO" id="GO:0015628">
    <property type="term" value="P:protein secretion by the type II secretion system"/>
    <property type="evidence" value="ECO:0007669"/>
    <property type="project" value="InterPro"/>
</dbReference>